<organism evidence="3 4">
    <name type="scientific">Jiangella asiatica</name>
    <dbReference type="NCBI Taxonomy" id="2530372"/>
    <lineage>
        <taxon>Bacteria</taxon>
        <taxon>Bacillati</taxon>
        <taxon>Actinomycetota</taxon>
        <taxon>Actinomycetes</taxon>
        <taxon>Jiangellales</taxon>
        <taxon>Jiangellaceae</taxon>
        <taxon>Jiangella</taxon>
    </lineage>
</organism>
<dbReference type="Gene3D" id="3.30.530.20">
    <property type="match status" value="2"/>
</dbReference>
<dbReference type="Pfam" id="PF08327">
    <property type="entry name" value="AHSA1"/>
    <property type="match status" value="1"/>
</dbReference>
<comment type="similarity">
    <text evidence="1">Belongs to the AHA1 family.</text>
</comment>
<dbReference type="OrthoDB" id="9803476at2"/>
<dbReference type="AlphaFoldDB" id="A0A4R5DGC4"/>
<comment type="caution">
    <text evidence="3">The sequence shown here is derived from an EMBL/GenBank/DDBJ whole genome shotgun (WGS) entry which is preliminary data.</text>
</comment>
<evidence type="ECO:0000313" key="3">
    <source>
        <dbReference type="EMBL" id="TDE09453.1"/>
    </source>
</evidence>
<dbReference type="InterPro" id="IPR023393">
    <property type="entry name" value="START-like_dom_sf"/>
</dbReference>
<dbReference type="CDD" id="cd08899">
    <property type="entry name" value="SRPBCC_CalC_Aha1-like_6"/>
    <property type="match status" value="1"/>
</dbReference>
<evidence type="ECO:0000313" key="4">
    <source>
        <dbReference type="Proteomes" id="UP000294739"/>
    </source>
</evidence>
<evidence type="ECO:0000259" key="2">
    <source>
        <dbReference type="Pfam" id="PF08327"/>
    </source>
</evidence>
<keyword evidence="4" id="KW-1185">Reference proteome</keyword>
<dbReference type="InterPro" id="IPR013538">
    <property type="entry name" value="ASHA1/2-like_C"/>
</dbReference>
<accession>A0A4R5DGC4</accession>
<name>A0A4R5DGC4_9ACTN</name>
<dbReference type="InParanoid" id="A0A4R5DGC4"/>
<dbReference type="SUPFAM" id="SSF55961">
    <property type="entry name" value="Bet v1-like"/>
    <property type="match status" value="2"/>
</dbReference>
<dbReference type="Proteomes" id="UP000294739">
    <property type="component" value="Unassembled WGS sequence"/>
</dbReference>
<dbReference type="RefSeq" id="WP_131895517.1">
    <property type="nucleotide sequence ID" value="NZ_SMKZ01000018.1"/>
</dbReference>
<evidence type="ECO:0000256" key="1">
    <source>
        <dbReference type="ARBA" id="ARBA00006817"/>
    </source>
</evidence>
<proteinExistence type="inferred from homology"/>
<sequence length="272" mass="30095">MTETLRTEGDRSVLRIERRFGHPRHQVWLAITEPARLSGWFPASVDLELRVGSEVRFDWGDGKGPSADGHVTEVDDGRILAFTWSGELLRFELRDDGDGCLMIFEHTFSDHYGAASFASGWVACLDALEEVADGVAVSHHHPSAEQHDHYVTLFGLDAGVADIDAERWLVRFERQLTRPAEVAWPLIEAAARDDGRRVVESDPPHVLEYASGATTGDGRVRWELREGTGHGARLVLTETGPAIRAGDGDAALTGWRSRLERFAAELRALPQP</sequence>
<feature type="domain" description="Activator of Hsp90 ATPase homologue 1/2-like C-terminal" evidence="2">
    <location>
        <begin position="22"/>
        <end position="131"/>
    </location>
</feature>
<gene>
    <name evidence="3" type="ORF">E1269_14100</name>
</gene>
<dbReference type="EMBL" id="SMKZ01000018">
    <property type="protein sequence ID" value="TDE09453.1"/>
    <property type="molecule type" value="Genomic_DNA"/>
</dbReference>
<protein>
    <submittedName>
        <fullName evidence="3">Toxin-antitoxin system toxin subunit</fullName>
    </submittedName>
</protein>
<reference evidence="3 4" key="1">
    <citation type="submission" date="2019-03" db="EMBL/GenBank/DDBJ databases">
        <title>Draft genome sequences of novel Actinobacteria.</title>
        <authorList>
            <person name="Sahin N."/>
            <person name="Ay H."/>
            <person name="Saygin H."/>
        </authorList>
    </citation>
    <scope>NUCLEOTIDE SEQUENCE [LARGE SCALE GENOMIC DNA]</scope>
    <source>
        <strain evidence="3 4">5K138</strain>
    </source>
</reference>